<keyword evidence="1" id="KW-0472">Membrane</keyword>
<comment type="caution">
    <text evidence="3">The sequence shown here is derived from an EMBL/GenBank/DDBJ whole genome shotgun (WGS) entry which is preliminary data.</text>
</comment>
<protein>
    <submittedName>
        <fullName evidence="3">Cytochrome bd-type quinol oxidase subunit 2</fullName>
    </submittedName>
</protein>
<gene>
    <name evidence="3" type="ORF">JOD45_003058</name>
</gene>
<proteinExistence type="predicted"/>
<reference evidence="3 4" key="1">
    <citation type="submission" date="2021-01" db="EMBL/GenBank/DDBJ databases">
        <title>Genomic Encyclopedia of Type Strains, Phase IV (KMG-IV): sequencing the most valuable type-strain genomes for metagenomic binning, comparative biology and taxonomic classification.</title>
        <authorList>
            <person name="Goeker M."/>
        </authorList>
    </citation>
    <scope>NUCLEOTIDE SEQUENCE [LARGE SCALE GENOMIC DNA]</scope>
    <source>
        <strain evidence="3 4">DSM 28236</strain>
    </source>
</reference>
<dbReference type="InterPro" id="IPR025273">
    <property type="entry name" value="DUF4064"/>
</dbReference>
<evidence type="ECO:0000259" key="2">
    <source>
        <dbReference type="Pfam" id="PF13273"/>
    </source>
</evidence>
<feature type="transmembrane region" description="Helical" evidence="1">
    <location>
        <begin position="65"/>
        <end position="86"/>
    </location>
</feature>
<evidence type="ECO:0000313" key="4">
    <source>
        <dbReference type="Proteomes" id="UP000808914"/>
    </source>
</evidence>
<accession>A0ABS2Q3E1</accession>
<keyword evidence="1" id="KW-1133">Transmembrane helix</keyword>
<feature type="transmembrane region" description="Helical" evidence="1">
    <location>
        <begin position="98"/>
        <end position="124"/>
    </location>
</feature>
<keyword evidence="1" id="KW-0812">Transmembrane</keyword>
<dbReference type="Pfam" id="PF13273">
    <property type="entry name" value="DUF4064"/>
    <property type="match status" value="1"/>
</dbReference>
<organism evidence="3 4">
    <name type="scientific">Scopulibacillus daqui</name>
    <dbReference type="NCBI Taxonomy" id="1469162"/>
    <lineage>
        <taxon>Bacteria</taxon>
        <taxon>Bacillati</taxon>
        <taxon>Bacillota</taxon>
        <taxon>Bacilli</taxon>
        <taxon>Bacillales</taxon>
        <taxon>Sporolactobacillaceae</taxon>
        <taxon>Scopulibacillus</taxon>
    </lineage>
</organism>
<evidence type="ECO:0000256" key="1">
    <source>
        <dbReference type="SAM" id="Phobius"/>
    </source>
</evidence>
<sequence>MKRTAEIVMGVIGLILNALMLLFGLFTISLRGNDKFQQSLQQTTIEGSISSKDIDDINHFITSGGWILVAASIIGLILGLIAVFFIKGNKKPKAAGVLFIAGCVLTTLISSGVGFVPAVLYLIAGILSLTRKPKINASA</sequence>
<feature type="transmembrane region" description="Helical" evidence="1">
    <location>
        <begin position="7"/>
        <end position="30"/>
    </location>
</feature>
<dbReference type="EMBL" id="JAFBER010000030">
    <property type="protein sequence ID" value="MBM7646824.1"/>
    <property type="molecule type" value="Genomic_DNA"/>
</dbReference>
<dbReference type="RefSeq" id="WP_205004700.1">
    <property type="nucleotide sequence ID" value="NZ_JAFBER010000030.1"/>
</dbReference>
<keyword evidence="4" id="KW-1185">Reference proteome</keyword>
<feature type="domain" description="DUF4064" evidence="2">
    <location>
        <begin position="2"/>
        <end position="107"/>
    </location>
</feature>
<evidence type="ECO:0000313" key="3">
    <source>
        <dbReference type="EMBL" id="MBM7646824.1"/>
    </source>
</evidence>
<dbReference type="Proteomes" id="UP000808914">
    <property type="component" value="Unassembled WGS sequence"/>
</dbReference>
<name>A0ABS2Q3E1_9BACL</name>